<keyword evidence="2" id="KW-0732">Signal</keyword>
<feature type="region of interest" description="Disordered" evidence="1">
    <location>
        <begin position="138"/>
        <end position="167"/>
    </location>
</feature>
<reference evidence="4" key="2">
    <citation type="submission" date="2018-05" db="EMBL/GenBank/DDBJ databases">
        <title>OgluRS3 (Oryza glumaepatula Reference Sequence Version 3).</title>
        <authorList>
            <person name="Zhang J."/>
            <person name="Kudrna D."/>
            <person name="Lee S."/>
            <person name="Talag J."/>
            <person name="Welchert J."/>
            <person name="Wing R.A."/>
        </authorList>
    </citation>
    <scope>NUCLEOTIDE SEQUENCE [LARGE SCALE GENOMIC DNA]</scope>
</reference>
<evidence type="ECO:0000313" key="4">
    <source>
        <dbReference type="EnsemblPlants" id="OGLUM06G12860.1"/>
    </source>
</evidence>
<dbReference type="InterPro" id="IPR050796">
    <property type="entry name" value="SCF_F-box_component"/>
</dbReference>
<dbReference type="Pfam" id="PF00646">
    <property type="entry name" value="F-box"/>
    <property type="match status" value="1"/>
</dbReference>
<organism evidence="4">
    <name type="scientific">Oryza glumipatula</name>
    <dbReference type="NCBI Taxonomy" id="40148"/>
    <lineage>
        <taxon>Eukaryota</taxon>
        <taxon>Viridiplantae</taxon>
        <taxon>Streptophyta</taxon>
        <taxon>Embryophyta</taxon>
        <taxon>Tracheophyta</taxon>
        <taxon>Spermatophyta</taxon>
        <taxon>Magnoliopsida</taxon>
        <taxon>Liliopsida</taxon>
        <taxon>Poales</taxon>
        <taxon>Poaceae</taxon>
        <taxon>BOP clade</taxon>
        <taxon>Oryzoideae</taxon>
        <taxon>Oryzeae</taxon>
        <taxon>Oryzinae</taxon>
        <taxon>Oryza</taxon>
    </lineage>
</organism>
<dbReference type="Gene3D" id="1.20.1280.50">
    <property type="match status" value="1"/>
</dbReference>
<dbReference type="EnsemblPlants" id="OGLUM06G12860.1">
    <property type="protein sequence ID" value="OGLUM06G12860.1"/>
    <property type="gene ID" value="OGLUM06G12860"/>
</dbReference>
<dbReference type="InterPro" id="IPR036047">
    <property type="entry name" value="F-box-like_dom_sf"/>
</dbReference>
<evidence type="ECO:0000256" key="2">
    <source>
        <dbReference type="SAM" id="SignalP"/>
    </source>
</evidence>
<name>A0A0E0A8K1_9ORYZ</name>
<dbReference type="PANTHER" id="PTHR31672">
    <property type="entry name" value="BNACNNG10540D PROTEIN"/>
    <property type="match status" value="1"/>
</dbReference>
<evidence type="ECO:0000313" key="5">
    <source>
        <dbReference type="Proteomes" id="UP000026961"/>
    </source>
</evidence>
<dbReference type="STRING" id="40148.A0A0E0A8K1"/>
<feature type="domain" description="F-box" evidence="3">
    <location>
        <begin position="87"/>
        <end position="134"/>
    </location>
</feature>
<feature type="signal peptide" evidence="2">
    <location>
        <begin position="1"/>
        <end position="34"/>
    </location>
</feature>
<dbReference type="Gramene" id="OGLUM06G12860.1">
    <property type="protein sequence ID" value="OGLUM06G12860.1"/>
    <property type="gene ID" value="OGLUM06G12860"/>
</dbReference>
<dbReference type="SUPFAM" id="SSF81383">
    <property type="entry name" value="F-box domain"/>
    <property type="match status" value="1"/>
</dbReference>
<dbReference type="SMART" id="SM00256">
    <property type="entry name" value="FBOX"/>
    <property type="match status" value="1"/>
</dbReference>
<dbReference type="Proteomes" id="UP000026961">
    <property type="component" value="Chromosome 6"/>
</dbReference>
<feature type="chain" id="PRO_5002353483" description="F-box domain-containing protein" evidence="2">
    <location>
        <begin position="35"/>
        <end position="167"/>
    </location>
</feature>
<proteinExistence type="predicted"/>
<protein>
    <recommendedName>
        <fullName evidence="3">F-box domain-containing protein</fullName>
    </recommendedName>
</protein>
<evidence type="ECO:0000259" key="3">
    <source>
        <dbReference type="PROSITE" id="PS50181"/>
    </source>
</evidence>
<dbReference type="PANTHER" id="PTHR31672:SF13">
    <property type="entry name" value="F-BOX PROTEIN CPR30-LIKE"/>
    <property type="match status" value="1"/>
</dbReference>
<evidence type="ECO:0000256" key="1">
    <source>
        <dbReference type="SAM" id="MobiDB-lite"/>
    </source>
</evidence>
<sequence>MSSQLGLRRRGKATNLSLGGKLVGWLLRLLLVEALCENIIPSTSGTMDVIATKNNKKAIDRNPQEPMTTLIKTYKRRKRRRVQRHCHPGASSLPDELVYEILLRLPVKTLSRSKSVCRTWRATISNPSFITTHLKQQQQSAVSRHEQKPSFLITRHTPDSMIDDEEP</sequence>
<dbReference type="InterPro" id="IPR001810">
    <property type="entry name" value="F-box_dom"/>
</dbReference>
<reference evidence="4" key="1">
    <citation type="submission" date="2015-04" db="UniProtKB">
        <authorList>
            <consortium name="EnsemblPlants"/>
        </authorList>
    </citation>
    <scope>IDENTIFICATION</scope>
</reference>
<dbReference type="AlphaFoldDB" id="A0A0E0A8K1"/>
<dbReference type="CDD" id="cd22157">
    <property type="entry name" value="F-box_AtFBW1-like"/>
    <property type="match status" value="1"/>
</dbReference>
<dbReference type="PROSITE" id="PS50181">
    <property type="entry name" value="FBOX"/>
    <property type="match status" value="1"/>
</dbReference>
<dbReference type="HOGENOM" id="CLU_115582_1_0_1"/>
<accession>A0A0E0A8K1</accession>
<keyword evidence="5" id="KW-1185">Reference proteome</keyword>